<feature type="region of interest" description="Disordered" evidence="1">
    <location>
        <begin position="277"/>
        <end position="296"/>
    </location>
</feature>
<comment type="caution">
    <text evidence="3">The sequence shown here is derived from an EMBL/GenBank/DDBJ whole genome shotgun (WGS) entry which is preliminary data.</text>
</comment>
<protein>
    <submittedName>
        <fullName evidence="3">Uncharacterized protein</fullName>
    </submittedName>
</protein>
<accession>A0A1F8F305</accession>
<keyword evidence="2" id="KW-1133">Transmembrane helix</keyword>
<name>A0A1F8F305_9BACT</name>
<gene>
    <name evidence="3" type="ORF">A3B86_04765</name>
</gene>
<organism evidence="3 4">
    <name type="scientific">Candidatus Yanofskybacteria bacterium RIFCSPHIGHO2_02_FULL_38_22b</name>
    <dbReference type="NCBI Taxonomy" id="1802673"/>
    <lineage>
        <taxon>Bacteria</taxon>
        <taxon>Candidatus Yanofskyibacteriota</taxon>
    </lineage>
</organism>
<sequence length="296" mass="33188">MPTEKDFSGGAVQKHVFQETIQHPTTIIPLGIAGGFTSLMILGLLAVNPITLIIPVVAGLAGGGIWVYNYSVRGPKIAEQYVQNLREQIERSRRNEVFEFREQCRMTGFEEGSKEAGELEGAYLKIRDYLDRKSQTGQDAGAVRYQSLAKDIYREGLNLLRSALEASKALQAIDVEALKRDRKGYAKQLEKAKTDAERKGLETRIKNHDDRIASYDKHSEIVYQLLAQIEELEGTLEKSYLELVNLSQGREFVATAESVSRLEQAVQAARKVEAMLRGEDTSEEDQMYLDAGRKNS</sequence>
<evidence type="ECO:0000313" key="4">
    <source>
        <dbReference type="Proteomes" id="UP000176834"/>
    </source>
</evidence>
<proteinExistence type="predicted"/>
<keyword evidence="2" id="KW-0812">Transmembrane</keyword>
<feature type="transmembrane region" description="Helical" evidence="2">
    <location>
        <begin position="52"/>
        <end position="70"/>
    </location>
</feature>
<evidence type="ECO:0000256" key="2">
    <source>
        <dbReference type="SAM" id="Phobius"/>
    </source>
</evidence>
<evidence type="ECO:0000256" key="1">
    <source>
        <dbReference type="SAM" id="MobiDB-lite"/>
    </source>
</evidence>
<dbReference type="AlphaFoldDB" id="A0A1F8F305"/>
<reference evidence="3 4" key="1">
    <citation type="journal article" date="2016" name="Nat. Commun.">
        <title>Thousands of microbial genomes shed light on interconnected biogeochemical processes in an aquifer system.</title>
        <authorList>
            <person name="Anantharaman K."/>
            <person name="Brown C.T."/>
            <person name="Hug L.A."/>
            <person name="Sharon I."/>
            <person name="Castelle C.J."/>
            <person name="Probst A.J."/>
            <person name="Thomas B.C."/>
            <person name="Singh A."/>
            <person name="Wilkins M.J."/>
            <person name="Karaoz U."/>
            <person name="Brodie E.L."/>
            <person name="Williams K.H."/>
            <person name="Hubbard S.S."/>
            <person name="Banfield J.F."/>
        </authorList>
    </citation>
    <scope>NUCLEOTIDE SEQUENCE [LARGE SCALE GENOMIC DNA]</scope>
</reference>
<evidence type="ECO:0000313" key="3">
    <source>
        <dbReference type="EMBL" id="OGN07525.1"/>
    </source>
</evidence>
<keyword evidence="2" id="KW-0472">Membrane</keyword>
<dbReference type="Proteomes" id="UP000176834">
    <property type="component" value="Unassembled WGS sequence"/>
</dbReference>
<feature type="transmembrane region" description="Helical" evidence="2">
    <location>
        <begin position="27"/>
        <end position="46"/>
    </location>
</feature>
<dbReference type="EMBL" id="MGJN01000006">
    <property type="protein sequence ID" value="OGN07525.1"/>
    <property type="molecule type" value="Genomic_DNA"/>
</dbReference>